<keyword evidence="1" id="KW-0812">Transmembrane</keyword>
<keyword evidence="1" id="KW-0472">Membrane</keyword>
<dbReference type="AlphaFoldDB" id="A0A5J5CDM3"/>
<dbReference type="Proteomes" id="UP000327493">
    <property type="component" value="Unassembled WGS sequence"/>
</dbReference>
<protein>
    <submittedName>
        <fullName evidence="2">Uncharacterized protein</fullName>
    </submittedName>
</protein>
<proteinExistence type="predicted"/>
<keyword evidence="1" id="KW-1133">Transmembrane helix</keyword>
<evidence type="ECO:0000256" key="1">
    <source>
        <dbReference type="SAM" id="Phobius"/>
    </source>
</evidence>
<evidence type="ECO:0000313" key="3">
    <source>
        <dbReference type="Proteomes" id="UP000327493"/>
    </source>
</evidence>
<name>A0A5J5CDM3_9PERO</name>
<gene>
    <name evidence="2" type="ORF">FQN60_007174</name>
</gene>
<reference evidence="2 3" key="1">
    <citation type="submission" date="2019-08" db="EMBL/GenBank/DDBJ databases">
        <title>A chromosome-level genome assembly, high-density linkage maps, and genome scans reveal the genomic architecture of hybrid incompatibilities underlying speciation via character displacement in darters (Percidae: Etheostominae).</title>
        <authorList>
            <person name="Moran R.L."/>
            <person name="Catchen J.M."/>
            <person name="Fuller R.C."/>
        </authorList>
    </citation>
    <scope>NUCLEOTIDE SEQUENCE [LARGE SCALE GENOMIC DNA]</scope>
    <source>
        <strain evidence="2">EspeVRDwgs_2016</strain>
        <tissue evidence="2">Muscle</tissue>
    </source>
</reference>
<dbReference type="EMBL" id="VOFY01000038">
    <property type="protein sequence ID" value="KAA8579233.1"/>
    <property type="molecule type" value="Genomic_DNA"/>
</dbReference>
<sequence length="205" mass="22633">MLSVSGLTVQQPIRVNLDVGVTYNNQLKDKKKYAQNQKPKVELQAGRFGEKSGVPGKVTLPVRVLDVQPDDVVWDVVAIKSGIYGLHIILVGVVPAALVMLCFYQLINPVTCVRCCTPTRQLSVLGEQLLWTGPEQDHAVNHPALRQPVDVRLRLHPPPLHWGCSAILGEAVGVLWEAVHVTEAVETEDLQPERETPHTDLVTPR</sequence>
<keyword evidence="3" id="KW-1185">Reference proteome</keyword>
<feature type="transmembrane region" description="Helical" evidence="1">
    <location>
        <begin position="84"/>
        <end position="107"/>
    </location>
</feature>
<evidence type="ECO:0000313" key="2">
    <source>
        <dbReference type="EMBL" id="KAA8579233.1"/>
    </source>
</evidence>
<accession>A0A5J5CDM3</accession>
<organism evidence="2 3">
    <name type="scientific">Etheostoma spectabile</name>
    <name type="common">orangethroat darter</name>
    <dbReference type="NCBI Taxonomy" id="54343"/>
    <lineage>
        <taxon>Eukaryota</taxon>
        <taxon>Metazoa</taxon>
        <taxon>Chordata</taxon>
        <taxon>Craniata</taxon>
        <taxon>Vertebrata</taxon>
        <taxon>Euteleostomi</taxon>
        <taxon>Actinopterygii</taxon>
        <taxon>Neopterygii</taxon>
        <taxon>Teleostei</taxon>
        <taxon>Neoteleostei</taxon>
        <taxon>Acanthomorphata</taxon>
        <taxon>Eupercaria</taxon>
        <taxon>Perciformes</taxon>
        <taxon>Percoidei</taxon>
        <taxon>Percidae</taxon>
        <taxon>Etheostomatinae</taxon>
        <taxon>Etheostoma</taxon>
    </lineage>
</organism>
<comment type="caution">
    <text evidence="2">The sequence shown here is derived from an EMBL/GenBank/DDBJ whole genome shotgun (WGS) entry which is preliminary data.</text>
</comment>